<name>A0A6A4B4H8_9STRA</name>
<reference evidence="1 3" key="1">
    <citation type="submission" date="2018-08" db="EMBL/GenBank/DDBJ databases">
        <title>Genomic investigation of the strawberry pathogen Phytophthora fragariae indicates pathogenicity is determined by transcriptional variation in three key races.</title>
        <authorList>
            <person name="Adams T.M."/>
            <person name="Armitage A.D."/>
            <person name="Sobczyk M.K."/>
            <person name="Bates H.J."/>
            <person name="Dunwell J.M."/>
            <person name="Nellist C.F."/>
            <person name="Harrison R.J."/>
        </authorList>
    </citation>
    <scope>NUCLEOTIDE SEQUENCE [LARGE SCALE GENOMIC DNA]</scope>
    <source>
        <strain evidence="1 3">A4</strain>
        <strain evidence="2 4">NOV-77</strain>
    </source>
</reference>
<evidence type="ECO:0000313" key="3">
    <source>
        <dbReference type="Proteomes" id="UP000437068"/>
    </source>
</evidence>
<proteinExistence type="predicted"/>
<evidence type="ECO:0000313" key="1">
    <source>
        <dbReference type="EMBL" id="KAE9265264.1"/>
    </source>
</evidence>
<dbReference type="Proteomes" id="UP000486351">
    <property type="component" value="Unassembled WGS sequence"/>
</dbReference>
<protein>
    <submittedName>
        <fullName evidence="1">Uncharacterized protein</fullName>
    </submittedName>
</protein>
<comment type="caution">
    <text evidence="1">The sequence shown here is derived from an EMBL/GenBank/DDBJ whole genome shotgun (WGS) entry which is preliminary data.</text>
</comment>
<evidence type="ECO:0000313" key="2">
    <source>
        <dbReference type="EMBL" id="KAE9274604.1"/>
    </source>
</evidence>
<sequence length="76" mass="8261">MAAPGAAPVAVAAHGAGAVRRRGQQLGTQATYAHDNAQYDCMLCAYVATPGCSKKIRWQWTYMYLLLPTHFTSQNC</sequence>
<dbReference type="EMBL" id="QXGE01006425">
    <property type="protein sequence ID" value="KAE9265264.1"/>
    <property type="molecule type" value="Genomic_DNA"/>
</dbReference>
<dbReference type="AlphaFoldDB" id="A0A6A4B4H8"/>
<accession>A0A6A4B4H8</accession>
<organism evidence="1 3">
    <name type="scientific">Phytophthora fragariae</name>
    <dbReference type="NCBI Taxonomy" id="53985"/>
    <lineage>
        <taxon>Eukaryota</taxon>
        <taxon>Sar</taxon>
        <taxon>Stramenopiles</taxon>
        <taxon>Oomycota</taxon>
        <taxon>Peronosporomycetes</taxon>
        <taxon>Peronosporales</taxon>
        <taxon>Peronosporaceae</taxon>
        <taxon>Phytophthora</taxon>
    </lineage>
</organism>
<dbReference type="Proteomes" id="UP000437068">
    <property type="component" value="Unassembled WGS sequence"/>
</dbReference>
<gene>
    <name evidence="1" type="ORF">PF001_g30964</name>
    <name evidence="2" type="ORF">PF008_g29553</name>
</gene>
<evidence type="ECO:0000313" key="4">
    <source>
        <dbReference type="Proteomes" id="UP000486351"/>
    </source>
</evidence>
<dbReference type="EMBL" id="QXFY01004939">
    <property type="protein sequence ID" value="KAE9274604.1"/>
    <property type="molecule type" value="Genomic_DNA"/>
</dbReference>